<dbReference type="SUPFAM" id="SSF51004">
    <property type="entry name" value="C-terminal (heme d1) domain of cytochrome cd1-nitrite reductase"/>
    <property type="match status" value="1"/>
</dbReference>
<dbReference type="PANTHER" id="PTHR30344:SF1">
    <property type="entry name" value="6-PHOSPHOGLUCONOLACTONASE"/>
    <property type="match status" value="1"/>
</dbReference>
<evidence type="ECO:0000313" key="2">
    <source>
        <dbReference type="EMBL" id="MFD0961490.1"/>
    </source>
</evidence>
<name>A0ABW3HW36_9BACL</name>
<dbReference type="InterPro" id="IPR011048">
    <property type="entry name" value="Haem_d1_sf"/>
</dbReference>
<comment type="similarity">
    <text evidence="1">Belongs to the cycloisomerase 2 family.</text>
</comment>
<organism evidence="2 3">
    <name type="scientific">Paenibacillus chungangensis</name>
    <dbReference type="NCBI Taxonomy" id="696535"/>
    <lineage>
        <taxon>Bacteria</taxon>
        <taxon>Bacillati</taxon>
        <taxon>Bacillota</taxon>
        <taxon>Bacilli</taxon>
        <taxon>Bacillales</taxon>
        <taxon>Paenibacillaceae</taxon>
        <taxon>Paenibacillus</taxon>
    </lineage>
</organism>
<reference evidence="3" key="1">
    <citation type="journal article" date="2019" name="Int. J. Syst. Evol. Microbiol.">
        <title>The Global Catalogue of Microorganisms (GCM) 10K type strain sequencing project: providing services to taxonomists for standard genome sequencing and annotation.</title>
        <authorList>
            <consortium name="The Broad Institute Genomics Platform"/>
            <consortium name="The Broad Institute Genome Sequencing Center for Infectious Disease"/>
            <person name="Wu L."/>
            <person name="Ma J."/>
        </authorList>
    </citation>
    <scope>NUCLEOTIDE SEQUENCE [LARGE SCALE GENOMIC DNA]</scope>
    <source>
        <strain evidence="3">CCUG 59129</strain>
    </source>
</reference>
<dbReference type="Proteomes" id="UP001596989">
    <property type="component" value="Unassembled WGS sequence"/>
</dbReference>
<evidence type="ECO:0000256" key="1">
    <source>
        <dbReference type="ARBA" id="ARBA00005564"/>
    </source>
</evidence>
<dbReference type="EMBL" id="JBHTJZ010000036">
    <property type="protein sequence ID" value="MFD0961490.1"/>
    <property type="molecule type" value="Genomic_DNA"/>
</dbReference>
<dbReference type="InterPro" id="IPR015943">
    <property type="entry name" value="WD40/YVTN_repeat-like_dom_sf"/>
</dbReference>
<protein>
    <submittedName>
        <fullName evidence="2">Lactonase family protein</fullName>
    </submittedName>
</protein>
<dbReference type="InterPro" id="IPR019405">
    <property type="entry name" value="Lactonase_7-beta_prop"/>
</dbReference>
<proteinExistence type="inferred from homology"/>
<dbReference type="PANTHER" id="PTHR30344">
    <property type="entry name" value="6-PHOSPHOGLUCONOLACTONASE-RELATED"/>
    <property type="match status" value="1"/>
</dbReference>
<keyword evidence="3" id="KW-1185">Reference proteome</keyword>
<evidence type="ECO:0000313" key="3">
    <source>
        <dbReference type="Proteomes" id="UP001596989"/>
    </source>
</evidence>
<sequence>MKRGWKDGLLYIGCYGERSETTIHVCRLDKETGGLTLLQSTAGVENASYLAMHPGGECLYAVKETDNSDGRAGGGVVSMTIGAGGLLGETTSSQSSEGAHPCYISVAADGRAVFVANYTGGRVALLPLTSNGELQPATSVKGGGRDEEIAGEGQHVKSNAHCITAMPGTEYVCATDLGQDAIITYRVNLDRGTLDRHHICRLHQGAGPRHLLFHSALPVAYVANEPDSSITLLRVDKDAGALTPLHTYSPLPADYDGYNDSADIHLSPDGRFLYSSNRGHNSIAVFEVDTASGKLKPVQHISCGGELPRNFGITPDGGYLLAANHKSGTVVVFRRDTASGKLMQTKHSLALSSPVCVRFANS</sequence>
<gene>
    <name evidence="2" type="ORF">ACFQ2I_19230</name>
</gene>
<accession>A0ABW3HW36</accession>
<dbReference type="RefSeq" id="WP_377567113.1">
    <property type="nucleotide sequence ID" value="NZ_JBHTJZ010000036.1"/>
</dbReference>
<dbReference type="InterPro" id="IPR050282">
    <property type="entry name" value="Cycloisomerase_2"/>
</dbReference>
<comment type="caution">
    <text evidence="2">The sequence shown here is derived from an EMBL/GenBank/DDBJ whole genome shotgun (WGS) entry which is preliminary data.</text>
</comment>
<dbReference type="Gene3D" id="2.130.10.10">
    <property type="entry name" value="YVTN repeat-like/Quinoprotein amine dehydrogenase"/>
    <property type="match status" value="1"/>
</dbReference>
<dbReference type="Pfam" id="PF10282">
    <property type="entry name" value="Lactonase"/>
    <property type="match status" value="1"/>
</dbReference>